<name>A0AAV4UW62_9ARAC</name>
<keyword evidence="2" id="KW-1185">Reference proteome</keyword>
<comment type="caution">
    <text evidence="1">The sequence shown here is derived from an EMBL/GenBank/DDBJ whole genome shotgun (WGS) entry which is preliminary data.</text>
</comment>
<dbReference type="EMBL" id="BPLQ01012009">
    <property type="protein sequence ID" value="GIY61910.1"/>
    <property type="molecule type" value="Genomic_DNA"/>
</dbReference>
<accession>A0AAV4UW62</accession>
<organism evidence="1 2">
    <name type="scientific">Caerostris darwini</name>
    <dbReference type="NCBI Taxonomy" id="1538125"/>
    <lineage>
        <taxon>Eukaryota</taxon>
        <taxon>Metazoa</taxon>
        <taxon>Ecdysozoa</taxon>
        <taxon>Arthropoda</taxon>
        <taxon>Chelicerata</taxon>
        <taxon>Arachnida</taxon>
        <taxon>Araneae</taxon>
        <taxon>Araneomorphae</taxon>
        <taxon>Entelegynae</taxon>
        <taxon>Araneoidea</taxon>
        <taxon>Araneidae</taxon>
        <taxon>Caerostris</taxon>
    </lineage>
</organism>
<gene>
    <name evidence="1" type="ORF">CDAR_518541</name>
</gene>
<sequence>MTISPILLKKRTVTIIYHSKKKQPKSRQPIKEGTEDLSFSVIEMESIIKNIGTTKTPGLDNHSEEIVKAIFSNKIWFLQLLNLCFTKGKVLIT</sequence>
<proteinExistence type="predicted"/>
<reference evidence="1 2" key="1">
    <citation type="submission" date="2021-06" db="EMBL/GenBank/DDBJ databases">
        <title>Caerostris darwini draft genome.</title>
        <authorList>
            <person name="Kono N."/>
            <person name="Arakawa K."/>
        </authorList>
    </citation>
    <scope>NUCLEOTIDE SEQUENCE [LARGE SCALE GENOMIC DNA]</scope>
</reference>
<dbReference type="AlphaFoldDB" id="A0AAV4UW62"/>
<evidence type="ECO:0000313" key="1">
    <source>
        <dbReference type="EMBL" id="GIY61910.1"/>
    </source>
</evidence>
<evidence type="ECO:0000313" key="2">
    <source>
        <dbReference type="Proteomes" id="UP001054837"/>
    </source>
</evidence>
<dbReference type="Proteomes" id="UP001054837">
    <property type="component" value="Unassembled WGS sequence"/>
</dbReference>
<protein>
    <submittedName>
        <fullName evidence="1">Uncharacterized protein</fullName>
    </submittedName>
</protein>